<organism evidence="1 2">
    <name type="scientific">Hydrogenispora ethanolica</name>
    <dbReference type="NCBI Taxonomy" id="1082276"/>
    <lineage>
        <taxon>Bacteria</taxon>
        <taxon>Bacillati</taxon>
        <taxon>Bacillota</taxon>
        <taxon>Hydrogenispora</taxon>
    </lineage>
</organism>
<name>A0A4R1RYF8_HYDET</name>
<reference evidence="1 2" key="1">
    <citation type="submission" date="2019-03" db="EMBL/GenBank/DDBJ databases">
        <title>Genomic Encyclopedia of Type Strains, Phase IV (KMG-IV): sequencing the most valuable type-strain genomes for metagenomic binning, comparative biology and taxonomic classification.</title>
        <authorList>
            <person name="Goeker M."/>
        </authorList>
    </citation>
    <scope>NUCLEOTIDE SEQUENCE [LARGE SCALE GENOMIC DNA]</scope>
    <source>
        <strain evidence="1 2">LX-B</strain>
    </source>
</reference>
<gene>
    <name evidence="1" type="ORF">EDC14_10076</name>
</gene>
<evidence type="ECO:0000313" key="2">
    <source>
        <dbReference type="Proteomes" id="UP000295008"/>
    </source>
</evidence>
<proteinExistence type="predicted"/>
<keyword evidence="2" id="KW-1185">Reference proteome</keyword>
<protein>
    <submittedName>
        <fullName evidence="1">Uncharacterized protein</fullName>
    </submittedName>
</protein>
<dbReference type="Proteomes" id="UP000295008">
    <property type="component" value="Unassembled WGS sequence"/>
</dbReference>
<comment type="caution">
    <text evidence="1">The sequence shown here is derived from an EMBL/GenBank/DDBJ whole genome shotgun (WGS) entry which is preliminary data.</text>
</comment>
<sequence>MKSMVLTLGPLRLMSVLGSRKLKLSWLWLPESGNVIKR</sequence>
<dbReference type="AlphaFoldDB" id="A0A4R1RYF8"/>
<dbReference type="EMBL" id="SLUN01000007">
    <property type="protein sequence ID" value="TCL71544.1"/>
    <property type="molecule type" value="Genomic_DNA"/>
</dbReference>
<accession>A0A4R1RYF8</accession>
<evidence type="ECO:0000313" key="1">
    <source>
        <dbReference type="EMBL" id="TCL71544.1"/>
    </source>
</evidence>